<dbReference type="PANTHER" id="PTHR48075">
    <property type="entry name" value="3-HYDROXYACYL-COA DEHYDROGENASE FAMILY PROTEIN"/>
    <property type="match status" value="1"/>
</dbReference>
<organism evidence="6 7">
    <name type="scientific">Tsukamurella strandjordii</name>
    <dbReference type="NCBI Taxonomy" id="147577"/>
    <lineage>
        <taxon>Bacteria</taxon>
        <taxon>Bacillati</taxon>
        <taxon>Actinomycetota</taxon>
        <taxon>Actinomycetes</taxon>
        <taxon>Mycobacteriales</taxon>
        <taxon>Tsukamurellaceae</taxon>
        <taxon>Tsukamurella</taxon>
    </lineage>
</organism>
<feature type="domain" description="3-hydroxyacyl-CoA dehydrogenase C-terminal" evidence="4">
    <location>
        <begin position="187"/>
        <end position="252"/>
    </location>
</feature>
<evidence type="ECO:0000256" key="3">
    <source>
        <dbReference type="ARBA" id="ARBA00023002"/>
    </source>
</evidence>
<dbReference type="InterPro" id="IPR008927">
    <property type="entry name" value="6-PGluconate_DH-like_C_sf"/>
</dbReference>
<protein>
    <submittedName>
        <fullName evidence="6">3-hydroxyacyl-CoA dehydrogenase NAD-binding domain-containing protein</fullName>
    </submittedName>
</protein>
<dbReference type="GO" id="GO:0006631">
    <property type="term" value="P:fatty acid metabolic process"/>
    <property type="evidence" value="ECO:0007669"/>
    <property type="project" value="InterPro"/>
</dbReference>
<dbReference type="GO" id="GO:0016616">
    <property type="term" value="F:oxidoreductase activity, acting on the CH-OH group of donors, NAD or NADP as acceptor"/>
    <property type="evidence" value="ECO:0007669"/>
    <property type="project" value="InterPro"/>
</dbReference>
<comment type="pathway">
    <text evidence="1">Lipid metabolism; butanoate metabolism.</text>
</comment>
<proteinExistence type="inferred from homology"/>
<dbReference type="AlphaFoldDB" id="A0AA90SG50"/>
<sequence>MASEIKTVGIVGTGTIGASWAAFYLSRGLHVAATDPADGAEGRLREYVDTALAELREQGLLQPGAEAAQLTFDADLGKALAGVDFVQENGPERIDVKHALLQQIESAIGADVIIASSSSGLKVTDMQSALTAPARMILGHPFNPPHVVPLVEVAGGEQTSPDVVDRTLAFYTAQGKVPVHLRKEMKGHIANRIQAAVVREVFYLVQEGVASVEDIDKALSQGPGLRWAVLGQFVNSSLGGGPGGFKAMMSKFAPALEAWWADLGTITSASDELITDISDQLDAIFAKHSSDKIAAARDEVVFTTIKAKLNEPDLPY</sequence>
<dbReference type="Pfam" id="PF00725">
    <property type="entry name" value="3HCDH"/>
    <property type="match status" value="1"/>
</dbReference>
<keyword evidence="3" id="KW-0560">Oxidoreductase</keyword>
<dbReference type="PANTHER" id="PTHR48075:SF5">
    <property type="entry name" value="3-HYDROXYBUTYRYL-COA DEHYDROGENASE"/>
    <property type="match status" value="1"/>
</dbReference>
<dbReference type="RefSeq" id="WP_220658760.1">
    <property type="nucleotide sequence ID" value="NZ_BAAAII010000005.1"/>
</dbReference>
<keyword evidence="7" id="KW-1185">Reference proteome</keyword>
<dbReference type="SUPFAM" id="SSF48179">
    <property type="entry name" value="6-phosphogluconate dehydrogenase C-terminal domain-like"/>
    <property type="match status" value="1"/>
</dbReference>
<evidence type="ECO:0000313" key="6">
    <source>
        <dbReference type="EMBL" id="MDP0397299.1"/>
    </source>
</evidence>
<name>A0AA90SG50_9ACTN</name>
<accession>A0AA90SG50</accession>
<comment type="similarity">
    <text evidence="2">Belongs to the 3-hydroxyacyl-CoA dehydrogenase family.</text>
</comment>
<dbReference type="Pfam" id="PF02737">
    <property type="entry name" value="3HCDH_N"/>
    <property type="match status" value="1"/>
</dbReference>
<evidence type="ECO:0000256" key="2">
    <source>
        <dbReference type="ARBA" id="ARBA00009463"/>
    </source>
</evidence>
<dbReference type="InterPro" id="IPR036291">
    <property type="entry name" value="NAD(P)-bd_dom_sf"/>
</dbReference>
<dbReference type="Proteomes" id="UP001178281">
    <property type="component" value="Unassembled WGS sequence"/>
</dbReference>
<dbReference type="SUPFAM" id="SSF51735">
    <property type="entry name" value="NAD(P)-binding Rossmann-fold domains"/>
    <property type="match status" value="1"/>
</dbReference>
<reference evidence="6" key="1">
    <citation type="submission" date="2023-08" db="EMBL/GenBank/DDBJ databases">
        <title>The draft genome of Tsukamurella strandjordii strain 050030.</title>
        <authorList>
            <person name="Zhao F."/>
            <person name="Feng Y."/>
            <person name="Zong Z."/>
        </authorList>
    </citation>
    <scope>NUCLEOTIDE SEQUENCE</scope>
    <source>
        <strain evidence="6">050030</strain>
    </source>
</reference>
<dbReference type="InterPro" id="IPR013328">
    <property type="entry name" value="6PGD_dom2"/>
</dbReference>
<dbReference type="Gene3D" id="1.10.1040.10">
    <property type="entry name" value="N-(1-d-carboxylethyl)-l-norvaline Dehydrogenase, domain 2"/>
    <property type="match status" value="1"/>
</dbReference>
<dbReference type="InterPro" id="IPR006108">
    <property type="entry name" value="3HC_DH_C"/>
</dbReference>
<evidence type="ECO:0000259" key="5">
    <source>
        <dbReference type="Pfam" id="PF02737"/>
    </source>
</evidence>
<feature type="domain" description="3-hydroxyacyl-CoA dehydrogenase NAD binding" evidence="5">
    <location>
        <begin position="7"/>
        <end position="183"/>
    </location>
</feature>
<dbReference type="GO" id="GO:0070403">
    <property type="term" value="F:NAD+ binding"/>
    <property type="evidence" value="ECO:0007669"/>
    <property type="project" value="InterPro"/>
</dbReference>
<gene>
    <name evidence="6" type="ORF">Q7X28_05110</name>
</gene>
<evidence type="ECO:0000259" key="4">
    <source>
        <dbReference type="Pfam" id="PF00725"/>
    </source>
</evidence>
<dbReference type="EMBL" id="JAUTIX010000002">
    <property type="protein sequence ID" value="MDP0397299.1"/>
    <property type="molecule type" value="Genomic_DNA"/>
</dbReference>
<dbReference type="InterPro" id="IPR006176">
    <property type="entry name" value="3-OHacyl-CoA_DH_NAD-bd"/>
</dbReference>
<evidence type="ECO:0000256" key="1">
    <source>
        <dbReference type="ARBA" id="ARBA00005086"/>
    </source>
</evidence>
<comment type="caution">
    <text evidence="6">The sequence shown here is derived from an EMBL/GenBank/DDBJ whole genome shotgun (WGS) entry which is preliminary data.</text>
</comment>
<evidence type="ECO:0000313" key="7">
    <source>
        <dbReference type="Proteomes" id="UP001178281"/>
    </source>
</evidence>
<dbReference type="Gene3D" id="3.40.50.720">
    <property type="entry name" value="NAD(P)-binding Rossmann-like Domain"/>
    <property type="match status" value="1"/>
</dbReference>